<feature type="signal peptide" evidence="1">
    <location>
        <begin position="1"/>
        <end position="25"/>
    </location>
</feature>
<evidence type="ECO:0000313" key="3">
    <source>
        <dbReference type="Proteomes" id="UP001155483"/>
    </source>
</evidence>
<accession>A0A9X2Y0G9</accession>
<dbReference type="EMBL" id="JAOTIF010000032">
    <property type="protein sequence ID" value="MCU7552301.1"/>
    <property type="molecule type" value="Genomic_DNA"/>
</dbReference>
<protein>
    <recommendedName>
        <fullName evidence="4">Outer membrane protein beta-barrel domain-containing protein</fullName>
    </recommendedName>
</protein>
<sequence>MKRVKKQATCLLLFFLLTGLTTLNAQVVAIKDLSHKRQYYYDSLKKMNYDRIFPIYGDKVYKKGFDIPFPFGIMINNFVGRQDVLISNLQVSVRDGDTILGPADLSDVIEFSKVEAKVYNLNLRADMYIFPFLNVYGLLSYLPHASTEVAVSKPVEFSTKAEQHGWAYGFGIMGAGGVGPAWLQADYSINWADMQLLDNKVVTQIMGIRLGHVFPSKLDPQKNISVWIGAMGIFINNDTKGEVALDEIFSGISQEKIDEIKQSYNSWYDKLDPAEKKVIDKIVQKLQDKVDNRPTRDVHIIYEMDKDLKSNWAGLMGVQFQFNKRWQLRSESNFIGGNRFSVLLSLNYRFLGFKKK</sequence>
<comment type="caution">
    <text evidence="2">The sequence shown here is derived from an EMBL/GenBank/DDBJ whole genome shotgun (WGS) entry which is preliminary data.</text>
</comment>
<dbReference type="Proteomes" id="UP001155483">
    <property type="component" value="Unassembled WGS sequence"/>
</dbReference>
<proteinExistence type="predicted"/>
<organism evidence="2 3">
    <name type="scientific">Paraflavisolibacter caeni</name>
    <dbReference type="NCBI Taxonomy" id="2982496"/>
    <lineage>
        <taxon>Bacteria</taxon>
        <taxon>Pseudomonadati</taxon>
        <taxon>Bacteroidota</taxon>
        <taxon>Chitinophagia</taxon>
        <taxon>Chitinophagales</taxon>
        <taxon>Chitinophagaceae</taxon>
        <taxon>Paraflavisolibacter</taxon>
    </lineage>
</organism>
<keyword evidence="1" id="KW-0732">Signal</keyword>
<gene>
    <name evidence="2" type="ORF">OCK74_24490</name>
</gene>
<dbReference type="AlphaFoldDB" id="A0A9X2Y0G9"/>
<reference evidence="2" key="1">
    <citation type="submission" date="2022-09" db="EMBL/GenBank/DDBJ databases">
        <authorList>
            <person name="Yuan C."/>
            <person name="Ke Z."/>
        </authorList>
    </citation>
    <scope>NUCLEOTIDE SEQUENCE</scope>
    <source>
        <strain evidence="2">LB-8</strain>
    </source>
</reference>
<evidence type="ECO:0000313" key="2">
    <source>
        <dbReference type="EMBL" id="MCU7552301.1"/>
    </source>
</evidence>
<name>A0A9X2Y0G9_9BACT</name>
<evidence type="ECO:0008006" key="4">
    <source>
        <dbReference type="Google" id="ProtNLM"/>
    </source>
</evidence>
<keyword evidence="3" id="KW-1185">Reference proteome</keyword>
<reference evidence="2" key="2">
    <citation type="submission" date="2023-04" db="EMBL/GenBank/DDBJ databases">
        <title>Paracnuella aquatica gen. nov., sp. nov., a member of the family Chitinophagaceae isolated from a hot spring.</title>
        <authorList>
            <person name="Wang C."/>
        </authorList>
    </citation>
    <scope>NUCLEOTIDE SEQUENCE</scope>
    <source>
        <strain evidence="2">LB-8</strain>
    </source>
</reference>
<feature type="chain" id="PRO_5040862190" description="Outer membrane protein beta-barrel domain-containing protein" evidence="1">
    <location>
        <begin position="26"/>
        <end position="356"/>
    </location>
</feature>
<dbReference type="RefSeq" id="WP_279299738.1">
    <property type="nucleotide sequence ID" value="NZ_JAOTIF010000032.1"/>
</dbReference>
<evidence type="ECO:0000256" key="1">
    <source>
        <dbReference type="SAM" id="SignalP"/>
    </source>
</evidence>